<dbReference type="Pfam" id="PF11899">
    <property type="entry name" value="DUF3419"/>
    <property type="match status" value="1"/>
</dbReference>
<dbReference type="AlphaFoldDB" id="A0A316YLT2"/>
<dbReference type="InterPro" id="IPR041698">
    <property type="entry name" value="Methyltransf_25"/>
</dbReference>
<dbReference type="SUPFAM" id="SSF53335">
    <property type="entry name" value="S-adenosyl-L-methionine-dependent methyltransferases"/>
    <property type="match status" value="1"/>
</dbReference>
<dbReference type="STRING" id="215250.A0A316YLT2"/>
<feature type="compositionally biased region" description="Low complexity" evidence="1">
    <location>
        <begin position="399"/>
        <end position="408"/>
    </location>
</feature>
<dbReference type="Proteomes" id="UP000245768">
    <property type="component" value="Unassembled WGS sequence"/>
</dbReference>
<proteinExistence type="predicted"/>
<organism evidence="4 5">
    <name type="scientific">Acaromyces ingoldii</name>
    <dbReference type="NCBI Taxonomy" id="215250"/>
    <lineage>
        <taxon>Eukaryota</taxon>
        <taxon>Fungi</taxon>
        <taxon>Dikarya</taxon>
        <taxon>Basidiomycota</taxon>
        <taxon>Ustilaginomycotina</taxon>
        <taxon>Exobasidiomycetes</taxon>
        <taxon>Exobasidiales</taxon>
        <taxon>Cryptobasidiaceae</taxon>
        <taxon>Acaromyces</taxon>
    </lineage>
</organism>
<dbReference type="Gene3D" id="3.40.50.150">
    <property type="entry name" value="Vaccinia Virus protein VP39"/>
    <property type="match status" value="1"/>
</dbReference>
<keyword evidence="2" id="KW-0812">Transmembrane</keyword>
<dbReference type="PANTHER" id="PTHR47473:SF1">
    <property type="entry name" value="METHYLTRANSFERASE DOMAIN-CONTAINING PROTEIN"/>
    <property type="match status" value="1"/>
</dbReference>
<dbReference type="InterPro" id="IPR029063">
    <property type="entry name" value="SAM-dependent_MTases_sf"/>
</dbReference>
<dbReference type="RefSeq" id="XP_025377310.1">
    <property type="nucleotide sequence ID" value="XM_025521567.1"/>
</dbReference>
<evidence type="ECO:0000259" key="3">
    <source>
        <dbReference type="Pfam" id="PF13649"/>
    </source>
</evidence>
<evidence type="ECO:0000313" key="5">
    <source>
        <dbReference type="Proteomes" id="UP000245768"/>
    </source>
</evidence>
<feature type="domain" description="Methyltransferase" evidence="3">
    <location>
        <begin position="132"/>
        <end position="231"/>
    </location>
</feature>
<dbReference type="Pfam" id="PF13649">
    <property type="entry name" value="Methyltransf_25"/>
    <property type="match status" value="1"/>
</dbReference>
<dbReference type="EMBL" id="KZ819636">
    <property type="protein sequence ID" value="PWN90112.1"/>
    <property type="molecule type" value="Genomic_DNA"/>
</dbReference>
<evidence type="ECO:0000256" key="2">
    <source>
        <dbReference type="SAM" id="Phobius"/>
    </source>
</evidence>
<reference evidence="4 5" key="1">
    <citation type="journal article" date="2018" name="Mol. Biol. Evol.">
        <title>Broad Genomic Sampling Reveals a Smut Pathogenic Ancestry of the Fungal Clade Ustilaginomycotina.</title>
        <authorList>
            <person name="Kijpornyongpan T."/>
            <person name="Mondo S.J."/>
            <person name="Barry K."/>
            <person name="Sandor L."/>
            <person name="Lee J."/>
            <person name="Lipzen A."/>
            <person name="Pangilinan J."/>
            <person name="LaButti K."/>
            <person name="Hainaut M."/>
            <person name="Henrissat B."/>
            <person name="Grigoriev I.V."/>
            <person name="Spatafora J.W."/>
            <person name="Aime M.C."/>
        </authorList>
    </citation>
    <scope>NUCLEOTIDE SEQUENCE [LARGE SCALE GENOMIC DNA]</scope>
    <source>
        <strain evidence="4 5">MCA 4198</strain>
    </source>
</reference>
<accession>A0A316YLT2</accession>
<feature type="transmembrane region" description="Helical" evidence="2">
    <location>
        <begin position="34"/>
        <end position="53"/>
    </location>
</feature>
<dbReference type="InParanoid" id="A0A316YLT2"/>
<keyword evidence="5" id="KW-1185">Reference proteome</keyword>
<feature type="region of interest" description="Disordered" evidence="1">
    <location>
        <begin position="388"/>
        <end position="410"/>
    </location>
</feature>
<gene>
    <name evidence="4" type="ORF">FA10DRAFT_266614</name>
</gene>
<keyword evidence="2" id="KW-1133">Transmembrane helix</keyword>
<evidence type="ECO:0000256" key="1">
    <source>
        <dbReference type="SAM" id="MobiDB-lite"/>
    </source>
</evidence>
<evidence type="ECO:0000313" key="4">
    <source>
        <dbReference type="EMBL" id="PWN90112.1"/>
    </source>
</evidence>
<dbReference type="OrthoDB" id="10253390at2759"/>
<keyword evidence="2" id="KW-0472">Membrane</keyword>
<name>A0A316YLT2_9BASI</name>
<protein>
    <recommendedName>
        <fullName evidence="3">Methyltransferase domain-containing protein</fullName>
    </recommendedName>
</protein>
<dbReference type="GeneID" id="37043483"/>
<sequence>MSFSSPPSRLPSGLRLPSVSSSDLLPSFVKGAPFSLQVLFFILASLLALSFAIRFIPGVRTSLVFAYNCFLQPIGKVANQSERLDRFYQHQADVYDATRSGLLRGRRTMLKLVAAQLRDMQRTKPGKPLVWVDIGGGTGWNIEQMAEYFPLDQISQIYLIDLCEPLLEVARQRFAARGLKNVQVLCQDAKEFMLPSLADDQKVDLFTCSYSISMIPPFYAVLDRINDFLDPETGVFGVVDFYVSGRSPPSGDKSAQIGGDNRRHCGWLSRFFWSHWFEFDHVELHPARRDYLEYKFGTIKCFNGRNNFIIPFIVRIPYYIWLGCSRSRDTTDAIQAFEVEAGNRVIVPPSFPELSFAHLLSASKTQILTEKSGQDSAVASAHTGVLTDPSNLVKRRGSETNSTSSSASGFKIDLGPQVPLSSFHYQKRQWRLPYIDPDFASFRSFIYGFTWEDPYVDMAHLGLTKDDSVLCITSAGDNALHYAIAAQPKRIHCVDMNACQGHLMELKLAAIASLEYEEFWSLFGAGRSDKFRELLESKISPYLSSHAYQFWRLNNNYFDRAFYFRGYSGHALRLAKIAFRLAGVQKHVDAFCEAKTVEEQQAMWDKHLRNTLINKTMIRLFLSNPAFLWNALGVPMNQYNCFRHEGVSVEQYAIDTLDSISSRSLVKTDNYHYRLCLEGNYTRESCPLYLKPEGFKKLKQDAAKLLDSFRLHTDSIVRVLRGLEDGSLTRAITMDHMDWYDPVPAARPAPTLQQARNDKDKSISDLDREIFELSRVIAKGGSVFYRSAAKQPWYSQRFEKMGFHVEAVHIRETGKPIDNVNMYASFYKATRV</sequence>
<dbReference type="InterPro" id="IPR021829">
    <property type="entry name" value="DUF3419"/>
</dbReference>
<dbReference type="CDD" id="cd02440">
    <property type="entry name" value="AdoMet_MTases"/>
    <property type="match status" value="1"/>
</dbReference>
<dbReference type="PANTHER" id="PTHR47473">
    <property type="entry name" value="BTA1P"/>
    <property type="match status" value="1"/>
</dbReference>